<organism evidence="2 3">
    <name type="scientific">Sporosarcina newyorkensis</name>
    <dbReference type="NCBI Taxonomy" id="759851"/>
    <lineage>
        <taxon>Bacteria</taxon>
        <taxon>Bacillati</taxon>
        <taxon>Bacillota</taxon>
        <taxon>Bacilli</taxon>
        <taxon>Bacillales</taxon>
        <taxon>Caryophanaceae</taxon>
        <taxon>Sporosarcina</taxon>
    </lineage>
</organism>
<feature type="transmembrane region" description="Helical" evidence="1">
    <location>
        <begin position="31"/>
        <end position="53"/>
    </location>
</feature>
<protein>
    <submittedName>
        <fullName evidence="2">Uncharacterized protein</fullName>
    </submittedName>
</protein>
<dbReference type="Proteomes" id="UP000190042">
    <property type="component" value="Unassembled WGS sequence"/>
</dbReference>
<sequence>MINKAWIFSVFTLLSITMLLIYDFFPELNKFLRLSTPIFIGLFLMILFSGFYLNRIKMNLPCHSIWHGKLHLHRICSF</sequence>
<dbReference type="AlphaFoldDB" id="A0A1T4XJZ9"/>
<keyword evidence="3" id="KW-1185">Reference proteome</keyword>
<accession>A0A1T4XJZ9</accession>
<dbReference type="EMBL" id="FUYJ01000001">
    <property type="protein sequence ID" value="SKA89902.1"/>
    <property type="molecule type" value="Genomic_DNA"/>
</dbReference>
<gene>
    <name evidence="2" type="ORF">SAMN04244570_0899</name>
</gene>
<name>A0A1T4XJZ9_9BACL</name>
<evidence type="ECO:0000313" key="2">
    <source>
        <dbReference type="EMBL" id="SKA89902.1"/>
    </source>
</evidence>
<evidence type="ECO:0000313" key="3">
    <source>
        <dbReference type="Proteomes" id="UP000190042"/>
    </source>
</evidence>
<reference evidence="3" key="1">
    <citation type="submission" date="2017-02" db="EMBL/GenBank/DDBJ databases">
        <authorList>
            <person name="Varghese N."/>
            <person name="Submissions S."/>
        </authorList>
    </citation>
    <scope>NUCLEOTIDE SEQUENCE [LARGE SCALE GENOMIC DNA]</scope>
    <source>
        <strain evidence="3">DSM 23966</strain>
    </source>
</reference>
<evidence type="ECO:0000256" key="1">
    <source>
        <dbReference type="SAM" id="Phobius"/>
    </source>
</evidence>
<keyword evidence="1" id="KW-0812">Transmembrane</keyword>
<keyword evidence="1" id="KW-1133">Transmembrane helix</keyword>
<keyword evidence="1" id="KW-0472">Membrane</keyword>
<proteinExistence type="predicted"/>
<feature type="transmembrane region" description="Helical" evidence="1">
    <location>
        <begin position="5"/>
        <end position="25"/>
    </location>
</feature>